<dbReference type="FunFam" id="3.30.70.270:FF:000020">
    <property type="entry name" value="Transposon Tf2-6 polyprotein-like Protein"/>
    <property type="match status" value="1"/>
</dbReference>
<proteinExistence type="predicted"/>
<dbReference type="SUPFAM" id="SSF56672">
    <property type="entry name" value="DNA/RNA polymerases"/>
    <property type="match status" value="1"/>
</dbReference>
<feature type="non-terminal residue" evidence="4">
    <location>
        <position position="175"/>
    </location>
</feature>
<dbReference type="InterPro" id="IPR043128">
    <property type="entry name" value="Rev_trsase/Diguanyl_cyclase"/>
</dbReference>
<evidence type="ECO:0000259" key="3">
    <source>
        <dbReference type="Pfam" id="PF17919"/>
    </source>
</evidence>
<evidence type="ECO:0000313" key="4">
    <source>
        <dbReference type="EMBL" id="JAG26413.1"/>
    </source>
</evidence>
<dbReference type="EMBL" id="GBHO01017191">
    <property type="protein sequence ID" value="JAG26413.1"/>
    <property type="molecule type" value="Transcribed_RNA"/>
</dbReference>
<dbReference type="EC" id="2.7.7.49" evidence="1"/>
<dbReference type="Gene3D" id="3.30.70.270">
    <property type="match status" value="2"/>
</dbReference>
<keyword evidence="2" id="KW-0732">Signal</keyword>
<dbReference type="PANTHER" id="PTHR33064:SF37">
    <property type="entry name" value="RIBONUCLEASE H"/>
    <property type="match status" value="1"/>
</dbReference>
<reference evidence="4" key="2">
    <citation type="submission" date="2014-07" db="EMBL/GenBank/DDBJ databases">
        <authorList>
            <person name="Hull J."/>
        </authorList>
    </citation>
    <scope>NUCLEOTIDE SEQUENCE</scope>
</reference>
<accession>A0A0A9Y5N8</accession>
<feature type="chain" id="PRO_5012429738" description="RNA-directed DNA polymerase" evidence="2">
    <location>
        <begin position="16"/>
        <end position="175"/>
    </location>
</feature>
<organism evidence="4">
    <name type="scientific">Lygus hesperus</name>
    <name type="common">Western plant bug</name>
    <dbReference type="NCBI Taxonomy" id="30085"/>
    <lineage>
        <taxon>Eukaryota</taxon>
        <taxon>Metazoa</taxon>
        <taxon>Ecdysozoa</taxon>
        <taxon>Arthropoda</taxon>
        <taxon>Hexapoda</taxon>
        <taxon>Insecta</taxon>
        <taxon>Pterygota</taxon>
        <taxon>Neoptera</taxon>
        <taxon>Paraneoptera</taxon>
        <taxon>Hemiptera</taxon>
        <taxon>Heteroptera</taxon>
        <taxon>Panheteroptera</taxon>
        <taxon>Cimicomorpha</taxon>
        <taxon>Miridae</taxon>
        <taxon>Mirini</taxon>
        <taxon>Lygus</taxon>
    </lineage>
</organism>
<reference evidence="4" key="1">
    <citation type="journal article" date="2014" name="PLoS ONE">
        <title>Transcriptome-Based Identification of ABC Transporters in the Western Tarnished Plant Bug Lygus hesperus.</title>
        <authorList>
            <person name="Hull J.J."/>
            <person name="Chaney K."/>
            <person name="Geib S.M."/>
            <person name="Fabrick J.A."/>
            <person name="Brent C.S."/>
            <person name="Walsh D."/>
            <person name="Lavine L.C."/>
        </authorList>
    </citation>
    <scope>NUCLEOTIDE SEQUENCE</scope>
</reference>
<dbReference type="Pfam" id="PF17919">
    <property type="entry name" value="RT_RNaseH_2"/>
    <property type="match status" value="1"/>
</dbReference>
<dbReference type="InterPro" id="IPR051320">
    <property type="entry name" value="Viral_Replic_Matur_Polypro"/>
</dbReference>
<evidence type="ECO:0000256" key="1">
    <source>
        <dbReference type="ARBA" id="ARBA00012493"/>
    </source>
</evidence>
<dbReference type="GO" id="GO:0003964">
    <property type="term" value="F:RNA-directed DNA polymerase activity"/>
    <property type="evidence" value="ECO:0007669"/>
    <property type="project" value="UniProtKB-EC"/>
</dbReference>
<dbReference type="InterPro" id="IPR043502">
    <property type="entry name" value="DNA/RNA_pol_sf"/>
</dbReference>
<feature type="domain" description="Reverse transcriptase/retrotransposon-derived protein RNase H-like" evidence="3">
    <location>
        <begin position="115"/>
        <end position="175"/>
    </location>
</feature>
<dbReference type="AlphaFoldDB" id="A0A0A9Y5N8"/>
<feature type="signal peptide" evidence="2">
    <location>
        <begin position="1"/>
        <end position="15"/>
    </location>
</feature>
<protein>
    <recommendedName>
        <fullName evidence="1">RNA-directed DNA polymerase</fullName>
        <ecNumber evidence="1">2.7.7.49</ecNumber>
    </recommendedName>
</protein>
<gene>
    <name evidence="4" type="primary">pol_335</name>
    <name evidence="4" type="ORF">CM83_100590</name>
</gene>
<sequence length="175" mass="19137">MIFYCTLSLLKSIIAISLYFLHASREYGLTINVAKSCFAQTSVSFLGYVVSPNGVSPSADKVSAISTYPKPGTVSELKRFLGMLNFYHRFAPKMAETQAPLHLKGHLPSNQVIAWDAEMELAFELCKQILSTEITLAFPNPNAKTHIMTDASNVAVGGAVHQVEHGVTRPLAFFS</sequence>
<evidence type="ECO:0000256" key="2">
    <source>
        <dbReference type="SAM" id="SignalP"/>
    </source>
</evidence>
<name>A0A0A9Y5N8_LYGHE</name>
<dbReference type="InterPro" id="IPR041577">
    <property type="entry name" value="RT_RNaseH_2"/>
</dbReference>
<dbReference type="PANTHER" id="PTHR33064">
    <property type="entry name" value="POL PROTEIN"/>
    <property type="match status" value="1"/>
</dbReference>